<accession>A0A4Y7RLS0</accession>
<protein>
    <recommendedName>
        <fullName evidence="3">Nucleotidyl transferase AbiEii/AbiGii toxin family protein</fullName>
    </recommendedName>
</protein>
<dbReference type="EMBL" id="QFFZ01000035">
    <property type="protein sequence ID" value="TEB09925.1"/>
    <property type="molecule type" value="Genomic_DNA"/>
</dbReference>
<evidence type="ECO:0008006" key="3">
    <source>
        <dbReference type="Google" id="ProtNLM"/>
    </source>
</evidence>
<organism evidence="1 2">
    <name type="scientific">Pelotomaculum propionicicum</name>
    <dbReference type="NCBI Taxonomy" id="258475"/>
    <lineage>
        <taxon>Bacteria</taxon>
        <taxon>Bacillati</taxon>
        <taxon>Bacillota</taxon>
        <taxon>Clostridia</taxon>
        <taxon>Eubacteriales</taxon>
        <taxon>Desulfotomaculaceae</taxon>
        <taxon>Pelotomaculum</taxon>
    </lineage>
</organism>
<keyword evidence="2" id="KW-1185">Reference proteome</keyword>
<sequence>MFWDALDRPRHDLLCRIVKNMPVPGSYLAGGTALALMLGHRKSIDFDWFSPEQFDPEQLYYRLSSLGRTRIAETRQGTFHGFVRDIRITWLHYPNPLLEPLIAAEDVPGFFLASLKDIAVMKWVAVSSRGARKDFIDLYSICRSGCDLEELLSVLPHKYPGADINSYHMVKSLSYFDDAEREVMPVMLKDISWQSVKEYFLARQKRLLNRIKISGKSAPFTSGHSENGRR</sequence>
<dbReference type="AlphaFoldDB" id="A0A4Y7RLS0"/>
<comment type="caution">
    <text evidence="1">The sequence shown here is derived from an EMBL/GenBank/DDBJ whole genome shotgun (WGS) entry which is preliminary data.</text>
</comment>
<reference evidence="1 2" key="1">
    <citation type="journal article" date="2018" name="Environ. Microbiol.">
        <title>Novel energy conservation strategies and behaviour of Pelotomaculum schinkii driving syntrophic propionate catabolism.</title>
        <authorList>
            <person name="Hidalgo-Ahumada C.A.P."/>
            <person name="Nobu M.K."/>
            <person name="Narihiro T."/>
            <person name="Tamaki H."/>
            <person name="Liu W.T."/>
            <person name="Kamagata Y."/>
            <person name="Stams A.J.M."/>
            <person name="Imachi H."/>
            <person name="Sousa D.Z."/>
        </authorList>
    </citation>
    <scope>NUCLEOTIDE SEQUENCE [LARGE SCALE GENOMIC DNA]</scope>
    <source>
        <strain evidence="1 2">MGP</strain>
    </source>
</reference>
<name>A0A4Y7RLS0_9FIRM</name>
<evidence type="ECO:0000313" key="1">
    <source>
        <dbReference type="EMBL" id="TEB09925.1"/>
    </source>
</evidence>
<evidence type="ECO:0000313" key="2">
    <source>
        <dbReference type="Proteomes" id="UP000297597"/>
    </source>
</evidence>
<gene>
    <name evidence="1" type="ORF">Pmgp_02728</name>
</gene>
<proteinExistence type="predicted"/>
<dbReference type="Proteomes" id="UP000297597">
    <property type="component" value="Unassembled WGS sequence"/>
</dbReference>
<dbReference type="RefSeq" id="WP_243119851.1">
    <property type="nucleotide sequence ID" value="NZ_QFFZ01000035.1"/>
</dbReference>